<organism evidence="10 11">
    <name type="scientific">Fusibacter paucivorans</name>
    <dbReference type="NCBI Taxonomy" id="76009"/>
    <lineage>
        <taxon>Bacteria</taxon>
        <taxon>Bacillati</taxon>
        <taxon>Bacillota</taxon>
        <taxon>Clostridia</taxon>
        <taxon>Eubacteriales</taxon>
        <taxon>Eubacteriales Family XII. Incertae Sedis</taxon>
        <taxon>Fusibacter</taxon>
    </lineage>
</organism>
<dbReference type="CDD" id="cd06582">
    <property type="entry name" value="TM_PBP1_LivH_like"/>
    <property type="match status" value="1"/>
</dbReference>
<proteinExistence type="inferred from homology"/>
<feature type="transmembrane region" description="Helical" evidence="9">
    <location>
        <begin position="186"/>
        <end position="205"/>
    </location>
</feature>
<comment type="similarity">
    <text evidence="8">Belongs to the binding-protein-dependent transport system permease family. LivHM subfamily.</text>
</comment>
<dbReference type="Proteomes" id="UP000746471">
    <property type="component" value="Unassembled WGS sequence"/>
</dbReference>
<keyword evidence="2" id="KW-0813">Transport</keyword>
<keyword evidence="7 9" id="KW-0472">Membrane</keyword>
<feature type="transmembrane region" description="Helical" evidence="9">
    <location>
        <begin position="95"/>
        <end position="113"/>
    </location>
</feature>
<dbReference type="RefSeq" id="WP_213237999.1">
    <property type="nucleotide sequence ID" value="NZ_JAHBCL010000032.1"/>
</dbReference>
<keyword evidence="5" id="KW-0029">Amino-acid transport</keyword>
<evidence type="ECO:0000256" key="1">
    <source>
        <dbReference type="ARBA" id="ARBA00004651"/>
    </source>
</evidence>
<keyword evidence="11" id="KW-1185">Reference proteome</keyword>
<evidence type="ECO:0000256" key="6">
    <source>
        <dbReference type="ARBA" id="ARBA00022989"/>
    </source>
</evidence>
<accession>A0ABS5PTD8</accession>
<feature type="transmembrane region" description="Helical" evidence="9">
    <location>
        <begin position="12"/>
        <end position="29"/>
    </location>
</feature>
<comment type="caution">
    <text evidence="10">The sequence shown here is derived from an EMBL/GenBank/DDBJ whole genome shotgun (WGS) entry which is preliminary data.</text>
</comment>
<dbReference type="Pfam" id="PF02653">
    <property type="entry name" value="BPD_transp_2"/>
    <property type="match status" value="1"/>
</dbReference>
<feature type="transmembrane region" description="Helical" evidence="9">
    <location>
        <begin position="225"/>
        <end position="249"/>
    </location>
</feature>
<feature type="transmembrane region" description="Helical" evidence="9">
    <location>
        <begin position="60"/>
        <end position="83"/>
    </location>
</feature>
<protein>
    <submittedName>
        <fullName evidence="10">Branched-chain amino acid ABC transporter permease</fullName>
    </submittedName>
</protein>
<evidence type="ECO:0000256" key="3">
    <source>
        <dbReference type="ARBA" id="ARBA00022475"/>
    </source>
</evidence>
<evidence type="ECO:0000256" key="8">
    <source>
        <dbReference type="ARBA" id="ARBA00037998"/>
    </source>
</evidence>
<keyword evidence="6 9" id="KW-1133">Transmembrane helix</keyword>
<keyword evidence="3" id="KW-1003">Cell membrane</keyword>
<reference evidence="10 11" key="1">
    <citation type="submission" date="2021-05" db="EMBL/GenBank/DDBJ databases">
        <title>Fusibacter ferrireducens sp. nov., an anaerobic, sulfur- and Fe-reducing bacterium isolated from the mangrove sediment.</title>
        <authorList>
            <person name="Qiu D."/>
        </authorList>
    </citation>
    <scope>NUCLEOTIDE SEQUENCE [LARGE SCALE GENOMIC DNA]</scope>
    <source>
        <strain evidence="10 11">DSM 12116</strain>
    </source>
</reference>
<evidence type="ECO:0000313" key="11">
    <source>
        <dbReference type="Proteomes" id="UP000746471"/>
    </source>
</evidence>
<name>A0ABS5PTD8_9FIRM</name>
<evidence type="ECO:0000256" key="4">
    <source>
        <dbReference type="ARBA" id="ARBA00022692"/>
    </source>
</evidence>
<sequence length="290" mass="31063">MDLFLQNIVGGLQSASMYGLAALGLVLIYKTTGVINFAQGELGMFNAFVAAWLYANNVPLVIAVLLTLIIAGIVGFLIEWGVMRHAVKIDPLGKMIMTMGFVMIAQGLAPMFFGNNPLYFPKLLQGDPINIGGVSILPNTILIIAITLGIMAALFYVLQKSKWGLAIRVTAENIQTAKLMGVPTKYVSIAVWTLGTALGALAATMVAPLTTVSVTMMADIHLKSFISAVLGGFATFYGPVVGAFIIGILNNLIGFYISSKWATAILYVFILIVLIFKPTGIFGKKHIKKV</sequence>
<feature type="transmembrane region" description="Helical" evidence="9">
    <location>
        <begin position="261"/>
        <end position="282"/>
    </location>
</feature>
<evidence type="ECO:0000256" key="9">
    <source>
        <dbReference type="SAM" id="Phobius"/>
    </source>
</evidence>
<dbReference type="EMBL" id="JAHBCL010000032">
    <property type="protein sequence ID" value="MBS7528142.1"/>
    <property type="molecule type" value="Genomic_DNA"/>
</dbReference>
<evidence type="ECO:0000256" key="2">
    <source>
        <dbReference type="ARBA" id="ARBA00022448"/>
    </source>
</evidence>
<feature type="transmembrane region" description="Helical" evidence="9">
    <location>
        <begin position="133"/>
        <end position="158"/>
    </location>
</feature>
<comment type="subcellular location">
    <subcellularLocation>
        <location evidence="1">Cell membrane</location>
        <topology evidence="1">Multi-pass membrane protein</topology>
    </subcellularLocation>
</comment>
<dbReference type="InterPro" id="IPR052157">
    <property type="entry name" value="BCAA_transport_permease"/>
</dbReference>
<dbReference type="PANTHER" id="PTHR11795:SF450">
    <property type="entry name" value="ABC TRANSPORTER PERMEASE PROTEIN"/>
    <property type="match status" value="1"/>
</dbReference>
<dbReference type="PANTHER" id="PTHR11795">
    <property type="entry name" value="BRANCHED-CHAIN AMINO ACID TRANSPORT SYSTEM PERMEASE PROTEIN LIVH"/>
    <property type="match status" value="1"/>
</dbReference>
<evidence type="ECO:0000313" key="10">
    <source>
        <dbReference type="EMBL" id="MBS7528142.1"/>
    </source>
</evidence>
<gene>
    <name evidence="10" type="ORF">KHM83_15755</name>
</gene>
<evidence type="ECO:0000256" key="5">
    <source>
        <dbReference type="ARBA" id="ARBA00022970"/>
    </source>
</evidence>
<keyword evidence="4 9" id="KW-0812">Transmembrane</keyword>
<evidence type="ECO:0000256" key="7">
    <source>
        <dbReference type="ARBA" id="ARBA00023136"/>
    </source>
</evidence>
<dbReference type="InterPro" id="IPR001851">
    <property type="entry name" value="ABC_transp_permease"/>
</dbReference>